<feature type="compositionally biased region" description="Polar residues" evidence="4">
    <location>
        <begin position="480"/>
        <end position="498"/>
    </location>
</feature>
<dbReference type="PROSITE" id="PS50082">
    <property type="entry name" value="WD_REPEATS_2"/>
    <property type="match status" value="1"/>
</dbReference>
<dbReference type="AlphaFoldDB" id="A0A8H7H2S2"/>
<name>A0A8H7H2S2_9AGAM</name>
<evidence type="ECO:0000256" key="2">
    <source>
        <dbReference type="ARBA" id="ARBA00022737"/>
    </source>
</evidence>
<evidence type="ECO:0000256" key="1">
    <source>
        <dbReference type="ARBA" id="ARBA00022574"/>
    </source>
</evidence>
<proteinExistence type="predicted"/>
<accession>A0A8H7H2S2</accession>
<dbReference type="PANTHER" id="PTHR22838:SF0">
    <property type="entry name" value="WD REPEAT-CONTAINING PROTEIN 26"/>
    <property type="match status" value="1"/>
</dbReference>
<dbReference type="PANTHER" id="PTHR22838">
    <property type="entry name" value="WD REPEAT PROTEIN 26-RELATED"/>
    <property type="match status" value="1"/>
</dbReference>
<dbReference type="InterPro" id="IPR001680">
    <property type="entry name" value="WD40_rpt"/>
</dbReference>
<dbReference type="GO" id="GO:0034657">
    <property type="term" value="C:GID complex"/>
    <property type="evidence" value="ECO:0007669"/>
    <property type="project" value="TreeGrafter"/>
</dbReference>
<keyword evidence="1 3" id="KW-0853">WD repeat</keyword>
<organism evidence="5 6">
    <name type="scientific">Rhizoctonia solani</name>
    <dbReference type="NCBI Taxonomy" id="456999"/>
    <lineage>
        <taxon>Eukaryota</taxon>
        <taxon>Fungi</taxon>
        <taxon>Dikarya</taxon>
        <taxon>Basidiomycota</taxon>
        <taxon>Agaricomycotina</taxon>
        <taxon>Agaricomycetes</taxon>
        <taxon>Cantharellales</taxon>
        <taxon>Ceratobasidiaceae</taxon>
        <taxon>Rhizoctonia</taxon>
    </lineage>
</organism>
<dbReference type="Pfam" id="PF00400">
    <property type="entry name" value="WD40"/>
    <property type="match status" value="1"/>
</dbReference>
<evidence type="ECO:0000256" key="4">
    <source>
        <dbReference type="SAM" id="MobiDB-lite"/>
    </source>
</evidence>
<dbReference type="Proteomes" id="UP000650582">
    <property type="component" value="Unassembled WGS sequence"/>
</dbReference>
<dbReference type="SUPFAM" id="SSF50978">
    <property type="entry name" value="WD40 repeat-like"/>
    <property type="match status" value="1"/>
</dbReference>
<dbReference type="EMBL" id="JACYCC010000128">
    <property type="protein sequence ID" value="KAF8674972.1"/>
    <property type="molecule type" value="Genomic_DNA"/>
</dbReference>
<evidence type="ECO:0000313" key="5">
    <source>
        <dbReference type="EMBL" id="KAF8674972.1"/>
    </source>
</evidence>
<feature type="repeat" description="WD" evidence="3">
    <location>
        <begin position="577"/>
        <end position="618"/>
    </location>
</feature>
<dbReference type="InterPro" id="IPR015943">
    <property type="entry name" value="WD40/YVTN_repeat-like_dom_sf"/>
</dbReference>
<gene>
    <name evidence="5" type="ORF">RHS04_07000</name>
</gene>
<dbReference type="GO" id="GO:0043161">
    <property type="term" value="P:proteasome-mediated ubiquitin-dependent protein catabolic process"/>
    <property type="evidence" value="ECO:0007669"/>
    <property type="project" value="TreeGrafter"/>
</dbReference>
<reference evidence="5" key="1">
    <citation type="submission" date="2020-09" db="EMBL/GenBank/DDBJ databases">
        <title>Comparative genome analyses of four rice-infecting Rhizoctonia solani isolates reveal extensive enrichment of homogalacturonan modification genes.</title>
        <authorList>
            <person name="Lee D.-Y."/>
            <person name="Jeon J."/>
            <person name="Kim K.-T."/>
            <person name="Cheong K."/>
            <person name="Song H."/>
            <person name="Choi G."/>
            <person name="Ko J."/>
            <person name="Opiyo S.O."/>
            <person name="Zuo S."/>
            <person name="Madhav S."/>
            <person name="Lee Y.-H."/>
            <person name="Wang G.-L."/>
        </authorList>
    </citation>
    <scope>NUCLEOTIDE SEQUENCE</scope>
    <source>
        <strain evidence="5">AG1-IA YN-7</strain>
    </source>
</reference>
<feature type="compositionally biased region" description="Basic and acidic residues" evidence="4">
    <location>
        <begin position="435"/>
        <end position="448"/>
    </location>
</feature>
<dbReference type="Gene3D" id="2.130.10.10">
    <property type="entry name" value="YVTN repeat-like/Quinoprotein amine dehydrogenase"/>
    <property type="match status" value="1"/>
</dbReference>
<evidence type="ECO:0000256" key="3">
    <source>
        <dbReference type="PROSITE-ProRule" id="PRU00221"/>
    </source>
</evidence>
<dbReference type="SMART" id="SM00320">
    <property type="entry name" value="WD40"/>
    <property type="match status" value="2"/>
</dbReference>
<keyword evidence="2" id="KW-0677">Repeat</keyword>
<comment type="caution">
    <text evidence="5">The sequence shown here is derived from an EMBL/GenBank/DDBJ whole genome shotgun (WGS) entry which is preliminary data.</text>
</comment>
<feature type="region of interest" description="Disordered" evidence="4">
    <location>
        <begin position="429"/>
        <end position="498"/>
    </location>
</feature>
<protein>
    <submittedName>
        <fullName evidence="5">Negative gluconeogenesis</fullName>
    </submittedName>
</protein>
<dbReference type="InterPro" id="IPR051350">
    <property type="entry name" value="WD_repeat-ST_regulator"/>
</dbReference>
<sequence length="872" mass="96773">MLGFTGRRRQGMALALNDNSCVLIHGAGWSPGLLKRRSSVRTVSNEFGDVAVGGPEKISDDCQHRGCLPIAILVTKDVPLSMNRGDTERFRAFQRSIGLLDLKLQSFANAIRQLGSSVGLLDSTTCIQERLPQILRLFRENASRLFKTGVVMQDPDAQAHTSQRYERRSDSWRETRRQSLALSAGSLNTNTFPSQLKSLATDLITFVDRLNDVPEFVDTAVHTTHGPVVESCRAFAGDLQYRADCLSEFEDKLDDIAVVRHINELTGDIGSQADHLMNALHGFIEVGIPAILYSQERTATNLQNLSAVSLTFSIASAMNAQLAYHLFSYSSAQPPAVNAIVTAFTAFTSLTLLCVGMWFAFERLTYSRTQGRRWLLQIIDDDIKDLWKAKSLVGASLRFIYNAYIRWKNITRGVGGICFRVVRRNRSSAPSDLQDNTKADEEAQRDEVQYGAMPENPIVGERSRSKPPRRRYPCPVRTESGGQNQPTKPASVSLDNQTSGDVTMSLNHPMALSPTSAIPSVTYVAQGERRFSRQVGSGLNAIRAGLFQRSLVGTQDFLVDVGVGMPKLRTQLVLKLPSHHIGQVGHLQFSPDGQSFATCSWDRAAYVWKIQNEEPGNSTEFKMLGRLVHPGMPDGTDIGRVIWSPSGQQLVTQYRGSIALWNPMKDVTGRQVASQTYKLYWLQVWDLAIMPDEKRVVTVASLVQSQNEYRPINTDHQKRILVYNLETGTTESQMPLMVDVRGIMLGKTGTIDRALVSYENNVPQAWHIEQDNPEKTSRLKLIKILNELLCQPPVEFAGISYFGTLGRNTCVLATSRAGEICIWDLPTGNLIHTHFVPSSQEFTGLAQNPKPAGNNFMFASAMTDGTVNICTE</sequence>
<evidence type="ECO:0000313" key="6">
    <source>
        <dbReference type="Proteomes" id="UP000650582"/>
    </source>
</evidence>
<dbReference type="InterPro" id="IPR036322">
    <property type="entry name" value="WD40_repeat_dom_sf"/>
</dbReference>